<keyword evidence="2" id="KW-1185">Reference proteome</keyword>
<dbReference type="Proteomes" id="UP001602245">
    <property type="component" value="Unassembled WGS sequence"/>
</dbReference>
<accession>A0ABW6WW73</accession>
<comment type="caution">
    <text evidence="1">The sequence shown here is derived from an EMBL/GenBank/DDBJ whole genome shotgun (WGS) entry which is preliminary data.</text>
</comment>
<evidence type="ECO:0000313" key="2">
    <source>
        <dbReference type="Proteomes" id="UP001602245"/>
    </source>
</evidence>
<dbReference type="RefSeq" id="WP_020513982.1">
    <property type="nucleotide sequence ID" value="NZ_JBIAZU010000012.1"/>
</dbReference>
<organism evidence="1 2">
    <name type="scientific">Paractinoplanes globisporus</name>
    <dbReference type="NCBI Taxonomy" id="113565"/>
    <lineage>
        <taxon>Bacteria</taxon>
        <taxon>Bacillati</taxon>
        <taxon>Actinomycetota</taxon>
        <taxon>Actinomycetes</taxon>
        <taxon>Micromonosporales</taxon>
        <taxon>Micromonosporaceae</taxon>
        <taxon>Paractinoplanes</taxon>
    </lineage>
</organism>
<dbReference type="EMBL" id="JBIAZU010000012">
    <property type="protein sequence ID" value="MFF5297522.1"/>
    <property type="molecule type" value="Genomic_DNA"/>
</dbReference>
<name>A0ABW6WW73_9ACTN</name>
<gene>
    <name evidence="1" type="ORF">ACFY35_49515</name>
</gene>
<protein>
    <submittedName>
        <fullName evidence="1">MBL fold metallo-hydrolase</fullName>
    </submittedName>
</protein>
<evidence type="ECO:0000313" key="1">
    <source>
        <dbReference type="EMBL" id="MFF5297522.1"/>
    </source>
</evidence>
<sequence>MSCPGIDQARGLDLSNVTFIEGGRGVIVLDPLISAETGRAAHPA</sequence>
<proteinExistence type="predicted"/>
<dbReference type="InterPro" id="IPR036866">
    <property type="entry name" value="RibonucZ/Hydroxyglut_hydro"/>
</dbReference>
<dbReference type="SUPFAM" id="SSF56281">
    <property type="entry name" value="Metallo-hydrolase/oxidoreductase"/>
    <property type="match status" value="1"/>
</dbReference>
<dbReference type="Gene3D" id="3.60.15.30">
    <property type="entry name" value="Metallo-beta-lactamase domain"/>
    <property type="match status" value="1"/>
</dbReference>
<reference evidence="1 2" key="1">
    <citation type="submission" date="2024-10" db="EMBL/GenBank/DDBJ databases">
        <title>The Natural Products Discovery Center: Release of the First 8490 Sequenced Strains for Exploring Actinobacteria Biosynthetic Diversity.</title>
        <authorList>
            <person name="Kalkreuter E."/>
            <person name="Kautsar S.A."/>
            <person name="Yang D."/>
            <person name="Bader C.D."/>
            <person name="Teijaro C.N."/>
            <person name="Fluegel L."/>
            <person name="Davis C.M."/>
            <person name="Simpson J.R."/>
            <person name="Lauterbach L."/>
            <person name="Steele A.D."/>
            <person name="Gui C."/>
            <person name="Meng S."/>
            <person name="Li G."/>
            <person name="Viehrig K."/>
            <person name="Ye F."/>
            <person name="Su P."/>
            <person name="Kiefer A.F."/>
            <person name="Nichols A."/>
            <person name="Cepeda A.J."/>
            <person name="Yan W."/>
            <person name="Fan B."/>
            <person name="Jiang Y."/>
            <person name="Adhikari A."/>
            <person name="Zheng C.-J."/>
            <person name="Schuster L."/>
            <person name="Cowan T.M."/>
            <person name="Smanski M.J."/>
            <person name="Chevrette M.G."/>
            <person name="De Carvalho L.P.S."/>
            <person name="Shen B."/>
        </authorList>
    </citation>
    <scope>NUCLEOTIDE SEQUENCE [LARGE SCALE GENOMIC DNA]</scope>
    <source>
        <strain evidence="1 2">NPDC000087</strain>
    </source>
</reference>